<dbReference type="Pfam" id="PF16874">
    <property type="entry name" value="Glyco_hydro_36C"/>
    <property type="match status" value="1"/>
</dbReference>
<accession>A0A0P0CTB9</accession>
<evidence type="ECO:0000256" key="7">
    <source>
        <dbReference type="PIRSR" id="PIRSR005536-2"/>
    </source>
</evidence>
<name>A0A0P0CTB9_9BACT</name>
<evidence type="ECO:0000256" key="5">
    <source>
        <dbReference type="PIRNR" id="PIRNR005536"/>
    </source>
</evidence>
<feature type="binding site" evidence="7">
    <location>
        <position position="507"/>
    </location>
    <ligand>
        <name>substrate</name>
    </ligand>
</feature>
<dbReference type="PROSITE" id="PS00512">
    <property type="entry name" value="ALPHA_GALACTOSIDASE"/>
    <property type="match status" value="1"/>
</dbReference>
<dbReference type="InterPro" id="IPR013780">
    <property type="entry name" value="Glyco_hydro_b"/>
</dbReference>
<feature type="binding site" evidence="7">
    <location>
        <begin position="458"/>
        <end position="462"/>
    </location>
    <ligand>
        <name>substrate</name>
    </ligand>
</feature>
<dbReference type="Gene3D" id="2.60.40.1180">
    <property type="entry name" value="Golgi alpha-mannosidase II"/>
    <property type="match status" value="1"/>
</dbReference>
<evidence type="ECO:0000256" key="4">
    <source>
        <dbReference type="ARBA" id="ARBA00023295"/>
    </source>
</evidence>
<feature type="binding site" evidence="7">
    <location>
        <begin position="344"/>
        <end position="345"/>
    </location>
    <ligand>
        <name>substrate</name>
    </ligand>
</feature>
<feature type="chain" id="PRO_5006042854" description="Alpha-galactosidase" evidence="8">
    <location>
        <begin position="20"/>
        <end position="716"/>
    </location>
</feature>
<feature type="binding site" evidence="7">
    <location>
        <position position="529"/>
    </location>
    <ligand>
        <name>substrate</name>
    </ligand>
</feature>
<dbReference type="InterPro" id="IPR031704">
    <property type="entry name" value="Glyco_hydro_36_N"/>
</dbReference>
<dbReference type="InterPro" id="IPR050985">
    <property type="entry name" value="Alpha-glycosidase_related"/>
</dbReference>
<evidence type="ECO:0000313" key="12">
    <source>
        <dbReference type="Proteomes" id="UP000061382"/>
    </source>
</evidence>
<dbReference type="PIRSF" id="PIRSF005536">
    <property type="entry name" value="Agal"/>
    <property type="match status" value="1"/>
</dbReference>
<dbReference type="GO" id="GO:0016052">
    <property type="term" value="P:carbohydrate catabolic process"/>
    <property type="evidence" value="ECO:0007669"/>
    <property type="project" value="InterPro"/>
</dbReference>
<dbReference type="EMBL" id="CP012643">
    <property type="protein sequence ID" value="ALI99836.1"/>
    <property type="molecule type" value="Genomic_DNA"/>
</dbReference>
<dbReference type="AlphaFoldDB" id="A0A0P0CTB9"/>
<dbReference type="Gene3D" id="2.70.98.60">
    <property type="entry name" value="alpha-galactosidase from lactobacil brevis"/>
    <property type="match status" value="1"/>
</dbReference>
<dbReference type="PRINTS" id="PR00743">
    <property type="entry name" value="GLHYDRLASE36"/>
</dbReference>
<proteinExistence type="inferred from homology"/>
<feature type="binding site" evidence="7">
    <location>
        <position position="424"/>
    </location>
    <ligand>
        <name>substrate</name>
    </ligand>
</feature>
<evidence type="ECO:0000259" key="10">
    <source>
        <dbReference type="Pfam" id="PF16875"/>
    </source>
</evidence>
<dbReference type="EC" id="3.2.1.22" evidence="2 5"/>
<dbReference type="Pfam" id="PF02065">
    <property type="entry name" value="Melibiase"/>
    <property type="match status" value="1"/>
</dbReference>
<dbReference type="Gene3D" id="3.20.20.70">
    <property type="entry name" value="Aldolase class I"/>
    <property type="match status" value="1"/>
</dbReference>
<evidence type="ECO:0000256" key="3">
    <source>
        <dbReference type="ARBA" id="ARBA00022801"/>
    </source>
</evidence>
<feature type="signal peptide" evidence="8">
    <location>
        <begin position="1"/>
        <end position="19"/>
    </location>
</feature>
<keyword evidence="12" id="KW-1185">Reference proteome</keyword>
<keyword evidence="8" id="KW-0732">Signal</keyword>
<comment type="catalytic activity">
    <reaction evidence="1 5">
        <text>Hydrolysis of terminal, non-reducing alpha-D-galactose residues in alpha-D-galactosides, including galactose oligosaccharides, galactomannans and galactolipids.</text>
        <dbReference type="EC" id="3.2.1.22"/>
    </reaction>
</comment>
<feature type="active site" description="Nucleophile" evidence="6">
    <location>
        <position position="460"/>
    </location>
</feature>
<dbReference type="Pfam" id="PF16875">
    <property type="entry name" value="Glyco_hydro_36N"/>
    <property type="match status" value="1"/>
</dbReference>
<evidence type="ECO:0000256" key="6">
    <source>
        <dbReference type="PIRSR" id="PIRSR005536-1"/>
    </source>
</evidence>
<evidence type="ECO:0000256" key="8">
    <source>
        <dbReference type="SAM" id="SignalP"/>
    </source>
</evidence>
<feature type="domain" description="Glycosyl hydrolase family 36 C-terminal" evidence="9">
    <location>
        <begin position="624"/>
        <end position="712"/>
    </location>
</feature>
<dbReference type="PATRIC" id="fig|512763.3.peg.3014"/>
<dbReference type="Proteomes" id="UP000061382">
    <property type="component" value="Chromosome"/>
</dbReference>
<dbReference type="InterPro" id="IPR038417">
    <property type="entry name" value="Alpga-gal_N_sf"/>
</dbReference>
<dbReference type="GO" id="GO:0004557">
    <property type="term" value="F:alpha-galactosidase activity"/>
    <property type="evidence" value="ECO:0007669"/>
    <property type="project" value="UniProtKB-UniRule"/>
</dbReference>
<dbReference type="KEGG" id="rti:DC20_13720"/>
<evidence type="ECO:0000256" key="1">
    <source>
        <dbReference type="ARBA" id="ARBA00001255"/>
    </source>
</evidence>
<dbReference type="PANTHER" id="PTHR43053:SF3">
    <property type="entry name" value="ALPHA-GALACTOSIDASE C-RELATED"/>
    <property type="match status" value="1"/>
</dbReference>
<feature type="domain" description="Glycosyl hydrolase family 36 N-terminal" evidence="10">
    <location>
        <begin position="65"/>
        <end position="264"/>
    </location>
</feature>
<feature type="binding site" evidence="7">
    <location>
        <position position="177"/>
    </location>
    <ligand>
        <name>substrate</name>
    </ligand>
</feature>
<dbReference type="InterPro" id="IPR000111">
    <property type="entry name" value="Glyco_hydro_27/36_CS"/>
</dbReference>
<dbReference type="RefSeq" id="WP_062544357.1">
    <property type="nucleotide sequence ID" value="NZ_CP012643.1"/>
</dbReference>
<dbReference type="InterPro" id="IPR013785">
    <property type="entry name" value="Aldolase_TIM"/>
</dbReference>
<dbReference type="SUPFAM" id="SSF51445">
    <property type="entry name" value="(Trans)glycosidases"/>
    <property type="match status" value="1"/>
</dbReference>
<feature type="active site" description="Proton donor" evidence="6">
    <location>
        <position position="529"/>
    </location>
</feature>
<dbReference type="CDD" id="cd14791">
    <property type="entry name" value="GH36"/>
    <property type="match status" value="1"/>
</dbReference>
<dbReference type="InterPro" id="IPR002252">
    <property type="entry name" value="Glyco_hydro_36"/>
</dbReference>
<gene>
    <name evidence="11" type="ORF">DC20_13720</name>
</gene>
<reference evidence="11 12" key="1">
    <citation type="submission" date="2015-08" db="EMBL/GenBank/DDBJ databases">
        <title>Complete genome sequence of Rufibacter tibetensis strain 1351t, a radiation-resistant bacterium from tibet plateau.</title>
        <authorList>
            <person name="Dai J."/>
        </authorList>
    </citation>
    <scope>NUCLEOTIDE SEQUENCE [LARGE SCALE GENOMIC DNA]</scope>
    <source>
        <strain evidence="11 12">1351</strain>
    </source>
</reference>
<evidence type="ECO:0000256" key="2">
    <source>
        <dbReference type="ARBA" id="ARBA00012755"/>
    </source>
</evidence>
<dbReference type="STRING" id="512763.DC20_13720"/>
<sequence length="716" mass="81976">MLYRLVAFLLVALVTGAKAQTKNELVIETKNLHLVLSVGANQKLYQSYLGPKLTEVSEYAKLQPEHEAYVTAGTENLFEPAIRVTHNDGNPSLDLRYASSRTEKQDNISTTHITLKDPKYPVEVTLHFSAYFQEDVIKTWTEIKHQEKKPVVLTQYASAMLHFDAPQYYLTQFHGDWAEEMRMEESKLTSGTKVLDSKLGSRANMYQTPVFFLSKNKLADETTGEVLAGTLAWTGNFRFAFDMDEKQSLRMVAGINPYASEYKLPKGETFTTPAFIFTYSTQGKGTASRNFHRWGRTYGILDGNESRYTLLNNWEATYFDFNEVKLSGLFEDAAKLGVDLFLLDDGWFANKYPRNSDGAGLGDWQENKEKLPNGIGHLIKDAESKGMKFGIWLEPEMVNPKSELYEKHPEWILKLPNREEHLYRNQLILDLVNPKVQDFVFNVVDNLLTKHPNIAYIKWDNNRMMTNAFSPYLKENQSHLYIDYNRSLYKVLDRVRKKYPHLPIMLCSGGGGRTDYGALPYFTSFWPSDNTDGVERIFIQWGYSYFFPSIALSSHVTSWGKQSLKFRTDVAMMGKLGFDQEIGKWTKEELAFSQQAVKNYKRVSEVIWKGDLYRLVSPYEGNRASVMYVAPAQDKAVLYAYNLHTRFNETMFPVTLQGLDPKKTYRIEEINLFPGTKSNFAANGKNFSGDYLMKVGLPIAPDANALTSHIYEITAQ</sequence>
<dbReference type="PANTHER" id="PTHR43053">
    <property type="entry name" value="GLYCOSIDASE FAMILY 31"/>
    <property type="match status" value="1"/>
</dbReference>
<dbReference type="FunFam" id="3.20.20.70:FF:000118">
    <property type="entry name" value="Alpha-galactosidase"/>
    <property type="match status" value="1"/>
</dbReference>
<dbReference type="InterPro" id="IPR017853">
    <property type="entry name" value="GH"/>
</dbReference>
<dbReference type="OrthoDB" id="9758822at2"/>
<dbReference type="InterPro" id="IPR031705">
    <property type="entry name" value="Glyco_hydro_36_C"/>
</dbReference>
<organism evidence="11 12">
    <name type="scientific">Rufibacter tibetensis</name>
    <dbReference type="NCBI Taxonomy" id="512763"/>
    <lineage>
        <taxon>Bacteria</taxon>
        <taxon>Pseudomonadati</taxon>
        <taxon>Bacteroidota</taxon>
        <taxon>Cytophagia</taxon>
        <taxon>Cytophagales</taxon>
        <taxon>Hymenobacteraceae</taxon>
        <taxon>Rufibacter</taxon>
    </lineage>
</organism>
<comment type="similarity">
    <text evidence="5">Belongs to the glycosyl hydrolase.</text>
</comment>
<protein>
    <recommendedName>
        <fullName evidence="2 5">Alpha-galactosidase</fullName>
        <ecNumber evidence="2 5">3.2.1.22</ecNumber>
    </recommendedName>
</protein>
<evidence type="ECO:0000259" key="9">
    <source>
        <dbReference type="Pfam" id="PF16874"/>
    </source>
</evidence>
<evidence type="ECO:0000313" key="11">
    <source>
        <dbReference type="EMBL" id="ALI99836.1"/>
    </source>
</evidence>
<keyword evidence="3 5" id="KW-0378">Hydrolase</keyword>
<keyword evidence="4 5" id="KW-0326">Glycosidase</keyword>